<evidence type="ECO:0000313" key="1">
    <source>
        <dbReference type="EMBL" id="CAG6498500.1"/>
    </source>
</evidence>
<protein>
    <submittedName>
        <fullName evidence="1">(northern house mosquito) hypothetical protein</fullName>
    </submittedName>
</protein>
<sequence length="102" mass="11819">MAEFQRSSSPFFPGRQQVRGSIRRCVGTPIGLELFRFVCADLNQGFDAGGHLHTNGMQVSIWGSFLKVSSVLSCRRCRAEGRSHERIFFRRFLDRFSMLWTW</sequence>
<accession>A0A8D8CQE1</accession>
<dbReference type="AlphaFoldDB" id="A0A8D8CQE1"/>
<proteinExistence type="predicted"/>
<dbReference type="EMBL" id="HBUE01135897">
    <property type="protein sequence ID" value="CAG6498500.1"/>
    <property type="molecule type" value="Transcribed_RNA"/>
</dbReference>
<name>A0A8D8CQE1_CULPI</name>
<organism evidence="1">
    <name type="scientific">Culex pipiens</name>
    <name type="common">House mosquito</name>
    <dbReference type="NCBI Taxonomy" id="7175"/>
    <lineage>
        <taxon>Eukaryota</taxon>
        <taxon>Metazoa</taxon>
        <taxon>Ecdysozoa</taxon>
        <taxon>Arthropoda</taxon>
        <taxon>Hexapoda</taxon>
        <taxon>Insecta</taxon>
        <taxon>Pterygota</taxon>
        <taxon>Neoptera</taxon>
        <taxon>Endopterygota</taxon>
        <taxon>Diptera</taxon>
        <taxon>Nematocera</taxon>
        <taxon>Culicoidea</taxon>
        <taxon>Culicidae</taxon>
        <taxon>Culicinae</taxon>
        <taxon>Culicini</taxon>
        <taxon>Culex</taxon>
        <taxon>Culex</taxon>
    </lineage>
</organism>
<reference evidence="1" key="1">
    <citation type="submission" date="2021-05" db="EMBL/GenBank/DDBJ databases">
        <authorList>
            <person name="Alioto T."/>
            <person name="Alioto T."/>
            <person name="Gomez Garrido J."/>
        </authorList>
    </citation>
    <scope>NUCLEOTIDE SEQUENCE</scope>
</reference>